<dbReference type="Gene3D" id="2.30.30.40">
    <property type="entry name" value="SH3 Domains"/>
    <property type="match status" value="1"/>
</dbReference>
<dbReference type="OrthoDB" id="8451772at2"/>
<evidence type="ECO:0000256" key="1">
    <source>
        <dbReference type="SAM" id="SignalP"/>
    </source>
</evidence>
<dbReference type="EMBL" id="QHHQ01000007">
    <property type="protein sequence ID" value="RAH98387.1"/>
    <property type="molecule type" value="Genomic_DNA"/>
</dbReference>
<dbReference type="RefSeq" id="WP_111351256.1">
    <property type="nucleotide sequence ID" value="NZ_JAIWKD010000006.1"/>
</dbReference>
<gene>
    <name evidence="3" type="ORF">DLJ53_27210</name>
</gene>
<proteinExistence type="predicted"/>
<sequence length="105" mass="11575">MEIVLRTILLAVALLTAGTAVADQLELPAIASDAWLRSGPSTSHKRITGLPRGTAVVVMDDVDSAFENRGHRWVHIHVLEGRSAGKNGWVWGEYIGCCKRRNWLE</sequence>
<dbReference type="AlphaFoldDB" id="A0A8B2NNU7"/>
<dbReference type="InterPro" id="IPR003646">
    <property type="entry name" value="SH3-like_bac-type"/>
</dbReference>
<organism evidence="3 4">
    <name type="scientific">Acuticoccus sediminis</name>
    <dbReference type="NCBI Taxonomy" id="2184697"/>
    <lineage>
        <taxon>Bacteria</taxon>
        <taxon>Pseudomonadati</taxon>
        <taxon>Pseudomonadota</taxon>
        <taxon>Alphaproteobacteria</taxon>
        <taxon>Hyphomicrobiales</taxon>
        <taxon>Amorphaceae</taxon>
        <taxon>Acuticoccus</taxon>
    </lineage>
</organism>
<dbReference type="Pfam" id="PF08239">
    <property type="entry name" value="SH3_3"/>
    <property type="match status" value="1"/>
</dbReference>
<keyword evidence="1" id="KW-0732">Signal</keyword>
<dbReference type="Proteomes" id="UP000249590">
    <property type="component" value="Unassembled WGS sequence"/>
</dbReference>
<feature type="domain" description="SH3b" evidence="2">
    <location>
        <begin position="36"/>
        <end position="95"/>
    </location>
</feature>
<accession>A0A8B2NNU7</accession>
<comment type="caution">
    <text evidence="3">The sequence shown here is derived from an EMBL/GenBank/DDBJ whole genome shotgun (WGS) entry which is preliminary data.</text>
</comment>
<feature type="chain" id="PRO_5032724009" description="SH3b domain-containing protein" evidence="1">
    <location>
        <begin position="23"/>
        <end position="105"/>
    </location>
</feature>
<reference evidence="3 4" key="1">
    <citation type="submission" date="2018-05" db="EMBL/GenBank/DDBJ databases">
        <title>Acuticoccus sediminis sp. nov., isolated from deep-sea sediment of Indian Ocean.</title>
        <authorList>
            <person name="Liu X."/>
            <person name="Lai Q."/>
            <person name="Du Y."/>
            <person name="Sun F."/>
            <person name="Zhang X."/>
            <person name="Wang S."/>
            <person name="Shao Z."/>
        </authorList>
    </citation>
    <scope>NUCLEOTIDE SEQUENCE [LARGE SCALE GENOMIC DNA]</scope>
    <source>
        <strain evidence="3 4">PTG4-2</strain>
    </source>
</reference>
<evidence type="ECO:0000313" key="4">
    <source>
        <dbReference type="Proteomes" id="UP000249590"/>
    </source>
</evidence>
<protein>
    <recommendedName>
        <fullName evidence="2">SH3b domain-containing protein</fullName>
    </recommendedName>
</protein>
<evidence type="ECO:0000313" key="3">
    <source>
        <dbReference type="EMBL" id="RAH98387.1"/>
    </source>
</evidence>
<name>A0A8B2NNU7_9HYPH</name>
<feature type="signal peptide" evidence="1">
    <location>
        <begin position="1"/>
        <end position="22"/>
    </location>
</feature>
<keyword evidence="4" id="KW-1185">Reference proteome</keyword>
<evidence type="ECO:0000259" key="2">
    <source>
        <dbReference type="Pfam" id="PF08239"/>
    </source>
</evidence>